<comment type="caution">
    <text evidence="2">The sequence shown here is derived from an EMBL/GenBank/DDBJ whole genome shotgun (WGS) entry which is preliminary data.</text>
</comment>
<protein>
    <recommendedName>
        <fullName evidence="1">SnoaL-like domain-containing protein</fullName>
    </recommendedName>
</protein>
<reference evidence="2" key="2">
    <citation type="submission" date="2020-09" db="EMBL/GenBank/DDBJ databases">
        <authorList>
            <person name="Sun Q."/>
            <person name="Kim S."/>
        </authorList>
    </citation>
    <scope>NUCLEOTIDE SEQUENCE</scope>
    <source>
        <strain evidence="2">KCTC 42590</strain>
    </source>
</reference>
<keyword evidence="3" id="KW-1185">Reference proteome</keyword>
<dbReference type="SUPFAM" id="SSF54427">
    <property type="entry name" value="NTF2-like"/>
    <property type="match status" value="1"/>
</dbReference>
<reference evidence="2" key="1">
    <citation type="journal article" date="2014" name="Int. J. Syst. Evol. Microbiol.">
        <title>Complete genome sequence of Corynebacterium casei LMG S-19264T (=DSM 44701T), isolated from a smear-ripened cheese.</title>
        <authorList>
            <consortium name="US DOE Joint Genome Institute (JGI-PGF)"/>
            <person name="Walter F."/>
            <person name="Albersmeier A."/>
            <person name="Kalinowski J."/>
            <person name="Ruckert C."/>
        </authorList>
    </citation>
    <scope>NUCLEOTIDE SEQUENCE</scope>
    <source>
        <strain evidence="2">KCTC 42590</strain>
    </source>
</reference>
<dbReference type="Proteomes" id="UP000630923">
    <property type="component" value="Unassembled WGS sequence"/>
</dbReference>
<dbReference type="InterPro" id="IPR037401">
    <property type="entry name" value="SnoaL-like"/>
</dbReference>
<accession>A0A919AJG9</accession>
<dbReference type="EMBL" id="BNCI01000001">
    <property type="protein sequence ID" value="GHF10697.1"/>
    <property type="molecule type" value="Genomic_DNA"/>
</dbReference>
<evidence type="ECO:0000259" key="1">
    <source>
        <dbReference type="Pfam" id="PF12680"/>
    </source>
</evidence>
<proteinExistence type="predicted"/>
<organism evidence="2 3">
    <name type="scientific">Kordiimonas sediminis</name>
    <dbReference type="NCBI Taxonomy" id="1735581"/>
    <lineage>
        <taxon>Bacteria</taxon>
        <taxon>Pseudomonadati</taxon>
        <taxon>Pseudomonadota</taxon>
        <taxon>Alphaproteobacteria</taxon>
        <taxon>Kordiimonadales</taxon>
        <taxon>Kordiimonadaceae</taxon>
        <taxon>Kordiimonas</taxon>
    </lineage>
</organism>
<sequence>MTVSHVQAGLESWHKILENNDPSGLDTLLEDHVTFWSPVVHTPQQGKDITKMYLMAAFLTLANDSFEYVNEFKSETGAVLEFRTEIDGIVINGIDMMTFNQDGQITEFKVMVRPLKAVNLLHQKMMHMLETMK</sequence>
<feature type="domain" description="SnoaL-like" evidence="1">
    <location>
        <begin position="11"/>
        <end position="107"/>
    </location>
</feature>
<dbReference type="RefSeq" id="WP_191249556.1">
    <property type="nucleotide sequence ID" value="NZ_BNCI01000001.1"/>
</dbReference>
<dbReference type="InterPro" id="IPR032710">
    <property type="entry name" value="NTF2-like_dom_sf"/>
</dbReference>
<dbReference type="Pfam" id="PF12680">
    <property type="entry name" value="SnoaL_2"/>
    <property type="match status" value="1"/>
</dbReference>
<dbReference type="AlphaFoldDB" id="A0A919AJG9"/>
<evidence type="ECO:0000313" key="3">
    <source>
        <dbReference type="Proteomes" id="UP000630923"/>
    </source>
</evidence>
<gene>
    <name evidence="2" type="ORF">GCM10017044_00470</name>
</gene>
<dbReference type="Gene3D" id="3.10.450.50">
    <property type="match status" value="1"/>
</dbReference>
<name>A0A919AJG9_9PROT</name>
<evidence type="ECO:0000313" key="2">
    <source>
        <dbReference type="EMBL" id="GHF10697.1"/>
    </source>
</evidence>